<protein>
    <submittedName>
        <fullName evidence="1">Uncharacterized protein</fullName>
    </submittedName>
</protein>
<reference evidence="1" key="1">
    <citation type="submission" date="2018-05" db="EMBL/GenBank/DDBJ databases">
        <authorList>
            <person name="Lanie J.A."/>
            <person name="Ng W.-L."/>
            <person name="Kazmierczak K.M."/>
            <person name="Andrzejewski T.M."/>
            <person name="Davidsen T.M."/>
            <person name="Wayne K.J."/>
            <person name="Tettelin H."/>
            <person name="Glass J.I."/>
            <person name="Rusch D."/>
            <person name="Podicherti R."/>
            <person name="Tsui H.-C.T."/>
            <person name="Winkler M.E."/>
        </authorList>
    </citation>
    <scope>NUCLEOTIDE SEQUENCE</scope>
</reference>
<name>A0A382Y444_9ZZZZ</name>
<feature type="non-terminal residue" evidence="1">
    <location>
        <position position="22"/>
    </location>
</feature>
<sequence length="22" mass="2618">VKTFLLNINVSKIKVFNKVINW</sequence>
<feature type="non-terminal residue" evidence="1">
    <location>
        <position position="1"/>
    </location>
</feature>
<proteinExistence type="predicted"/>
<dbReference type="AlphaFoldDB" id="A0A382Y444"/>
<accession>A0A382Y444</accession>
<dbReference type="EMBL" id="UINC01172839">
    <property type="protein sequence ID" value="SVD78122.1"/>
    <property type="molecule type" value="Genomic_DNA"/>
</dbReference>
<organism evidence="1">
    <name type="scientific">marine metagenome</name>
    <dbReference type="NCBI Taxonomy" id="408172"/>
    <lineage>
        <taxon>unclassified sequences</taxon>
        <taxon>metagenomes</taxon>
        <taxon>ecological metagenomes</taxon>
    </lineage>
</organism>
<gene>
    <name evidence="1" type="ORF">METZ01_LOCUS430976</name>
</gene>
<evidence type="ECO:0000313" key="1">
    <source>
        <dbReference type="EMBL" id="SVD78122.1"/>
    </source>
</evidence>